<dbReference type="OrthoDB" id="4772576at2"/>
<evidence type="ECO:0000313" key="2">
    <source>
        <dbReference type="EMBL" id="TKV56815.1"/>
    </source>
</evidence>
<dbReference type="PANTHER" id="PTHR40763:SF5">
    <property type="entry name" value="MEMBRANE PROTEIN"/>
    <property type="match status" value="1"/>
</dbReference>
<dbReference type="Proteomes" id="UP000306985">
    <property type="component" value="Unassembled WGS sequence"/>
</dbReference>
<gene>
    <name evidence="2" type="ORF">FDO65_18390</name>
</gene>
<evidence type="ECO:0000259" key="1">
    <source>
        <dbReference type="Pfam" id="PF08044"/>
    </source>
</evidence>
<proteinExistence type="predicted"/>
<dbReference type="RefSeq" id="WP_137451202.1">
    <property type="nucleotide sequence ID" value="NZ_SZZH01000006.1"/>
</dbReference>
<feature type="domain" description="DUF1707" evidence="1">
    <location>
        <begin position="14"/>
        <end position="66"/>
    </location>
</feature>
<dbReference type="EMBL" id="SZZH01000006">
    <property type="protein sequence ID" value="TKV56815.1"/>
    <property type="molecule type" value="Genomic_DNA"/>
</dbReference>
<dbReference type="Pfam" id="PF08044">
    <property type="entry name" value="DUF1707"/>
    <property type="match status" value="1"/>
</dbReference>
<keyword evidence="3" id="KW-1185">Reference proteome</keyword>
<evidence type="ECO:0000313" key="3">
    <source>
        <dbReference type="Proteomes" id="UP000306985"/>
    </source>
</evidence>
<dbReference type="AlphaFoldDB" id="A0A4V6CRB6"/>
<organism evidence="2 3">
    <name type="scientific">Nakamurella flava</name>
    <dbReference type="NCBI Taxonomy" id="2576308"/>
    <lineage>
        <taxon>Bacteria</taxon>
        <taxon>Bacillati</taxon>
        <taxon>Actinomycetota</taxon>
        <taxon>Actinomycetes</taxon>
        <taxon>Nakamurellales</taxon>
        <taxon>Nakamurellaceae</taxon>
        <taxon>Nakamurella</taxon>
    </lineage>
</organism>
<protein>
    <submittedName>
        <fullName evidence="2">DUF1707 domain-containing protein</fullName>
    </submittedName>
</protein>
<comment type="caution">
    <text evidence="2">The sequence shown here is derived from an EMBL/GenBank/DDBJ whole genome shotgun (WGS) entry which is preliminary data.</text>
</comment>
<dbReference type="PANTHER" id="PTHR40763">
    <property type="entry name" value="MEMBRANE PROTEIN-RELATED"/>
    <property type="match status" value="1"/>
</dbReference>
<sequence length="241" mass="25518">MTTHPPAGIDPRDLRVSDAERSHVLQLLERATGRGLIDIEEYTERSGRVIEARTRGELNAVLVDLPGLQIAGRSVEAAQAATAPPPPGPGFSGAVSWPGQFQSQGFDHGRYGPPASAGATQLELTGWGSREFKGYWVAPERIVVGGTGASTKLDFTSAQLTTAVVTVEFRGNYGGAAEFVVPVGTGVRMDGLQMRGGSLRNKVEPIPSTWSPPLTLVLTGVKKSGAVTVRPPRSSKLSSWF</sequence>
<reference evidence="2 3" key="1">
    <citation type="submission" date="2019-05" db="EMBL/GenBank/DDBJ databases">
        <title>Nakamurella sp. N5BH11, whole genome shotgun sequence.</title>
        <authorList>
            <person name="Tuo L."/>
        </authorList>
    </citation>
    <scope>NUCLEOTIDE SEQUENCE [LARGE SCALE GENOMIC DNA]</scope>
    <source>
        <strain evidence="2 3">N5BH11</strain>
    </source>
</reference>
<dbReference type="InterPro" id="IPR012551">
    <property type="entry name" value="DUF1707_SHOCT-like"/>
</dbReference>
<name>A0A4V6CRB6_9ACTN</name>
<accession>A0A4V6CRB6</accession>